<evidence type="ECO:0000313" key="1">
    <source>
        <dbReference type="EMBL" id="ADI65662.1"/>
    </source>
</evidence>
<accession>D7DWJ9</accession>
<evidence type="ECO:0000313" key="2">
    <source>
        <dbReference type="Proteomes" id="UP000001511"/>
    </source>
</evidence>
<dbReference type="HOGENOM" id="CLU_2539201_0_0_3"/>
<gene>
    <name evidence="1" type="ordered locus">Aazo_4304</name>
</gene>
<dbReference type="RefSeq" id="WP_013192673.1">
    <property type="nucleotide sequence ID" value="NC_014248.1"/>
</dbReference>
<dbReference type="Proteomes" id="UP000001511">
    <property type="component" value="Chromosome"/>
</dbReference>
<protein>
    <submittedName>
        <fullName evidence="1">Uncharacterized protein</fullName>
    </submittedName>
</protein>
<dbReference type="OrthoDB" id="571208at2"/>
<organism evidence="1 2">
    <name type="scientific">Nostoc azollae (strain 0708)</name>
    <name type="common">Anabaena azollae (strain 0708)</name>
    <dbReference type="NCBI Taxonomy" id="551115"/>
    <lineage>
        <taxon>Bacteria</taxon>
        <taxon>Bacillati</taxon>
        <taxon>Cyanobacteriota</taxon>
        <taxon>Cyanophyceae</taxon>
        <taxon>Nostocales</taxon>
        <taxon>Nostocaceae</taxon>
        <taxon>Trichormus</taxon>
    </lineage>
</organism>
<dbReference type="EMBL" id="CP002059">
    <property type="protein sequence ID" value="ADI65662.1"/>
    <property type="molecule type" value="Genomic_DNA"/>
</dbReference>
<name>D7DWJ9_NOSA0</name>
<reference evidence="1 2" key="1">
    <citation type="journal article" date="2010" name="PLoS ONE">
        <title>Genome erosion in a nitrogen-fixing vertically transmitted endosymbiotic multicellular cyanobacterium.</title>
        <authorList>
            <person name="Ran L."/>
            <person name="Larsson J."/>
            <person name="Vigil-Stenman T."/>
            <person name="Nylander J.A."/>
            <person name="Ininbergs K."/>
            <person name="Zheng W.W."/>
            <person name="Lapidus A."/>
            <person name="Lowry S."/>
            <person name="Haselkorn R."/>
            <person name="Bergman B."/>
        </authorList>
    </citation>
    <scope>NUCLEOTIDE SEQUENCE [LARGE SCALE GENOMIC DNA]</scope>
    <source>
        <strain evidence="1 2">0708</strain>
    </source>
</reference>
<sequence length="83" mass="10116">MNENIKPAEIITYDFEIRFLEENPKKFLRLDLNRLEHNHEDKRKRFHIHPGNDDLMIHASPMSPLEILHLFLYNLKKPERPRT</sequence>
<dbReference type="AlphaFoldDB" id="D7DWJ9"/>
<keyword evidence="2" id="KW-1185">Reference proteome</keyword>
<dbReference type="KEGG" id="naz:Aazo_4304"/>
<proteinExistence type="predicted"/>